<dbReference type="InterPro" id="IPR039902">
    <property type="entry name" value="CCDC148/CCDC112"/>
</dbReference>
<proteinExistence type="predicted"/>
<dbReference type="Proteomes" id="UP000245341">
    <property type="component" value="Unplaced"/>
</dbReference>
<evidence type="ECO:0000313" key="3">
    <source>
        <dbReference type="Proteomes" id="UP000245341"/>
    </source>
</evidence>
<name>A0A7F8R348_LEPWE</name>
<evidence type="ECO:0000256" key="1">
    <source>
        <dbReference type="ARBA" id="ARBA00023054"/>
    </source>
</evidence>
<dbReference type="KEGG" id="lww:115942187"/>
<keyword evidence="1 2" id="KW-0175">Coiled coil</keyword>
<evidence type="ECO:0000313" key="4">
    <source>
        <dbReference type="RefSeq" id="XP_030887689.1"/>
    </source>
</evidence>
<organism evidence="3 4">
    <name type="scientific">Leptonychotes weddellii</name>
    <name type="common">Weddell seal</name>
    <name type="synonym">Otaria weddellii</name>
    <dbReference type="NCBI Taxonomy" id="9713"/>
    <lineage>
        <taxon>Eukaryota</taxon>
        <taxon>Metazoa</taxon>
        <taxon>Chordata</taxon>
        <taxon>Craniata</taxon>
        <taxon>Vertebrata</taxon>
        <taxon>Euteleostomi</taxon>
        <taxon>Mammalia</taxon>
        <taxon>Eutheria</taxon>
        <taxon>Laurasiatheria</taxon>
        <taxon>Carnivora</taxon>
        <taxon>Caniformia</taxon>
        <taxon>Pinnipedia</taxon>
        <taxon>Phocidae</taxon>
        <taxon>Monachinae</taxon>
        <taxon>Lobodontini</taxon>
        <taxon>Leptonychotes</taxon>
    </lineage>
</organism>
<dbReference type="PANTHER" id="PTHR21549">
    <property type="entry name" value="MUTATED IN BLADDER CANCER 1"/>
    <property type="match status" value="1"/>
</dbReference>
<dbReference type="PANTHER" id="PTHR21549:SF0">
    <property type="entry name" value="COILED-COIL DOMAIN-CONTAINING PROTEIN 112"/>
    <property type="match status" value="1"/>
</dbReference>
<dbReference type="GeneID" id="115942187"/>
<accession>A0A7F8R348</accession>
<sequence length="189" mass="22081">MLFFFTVVEKLREMMEEIENAINTFKEEQRLIYEELLKEEKTTNNELSAISRKIDTWALGNSGAEAAFRAVSGKLPVDKEMLSTLPEEVVDFEKFLQQTGGRQGGWDDYDHQNFVKVRNKHKGKPTFMGEVLENLPGRTQEEVQQHEKWYQKFLALEERKKEVIITTIAITCCMFLSSRHSARLFNMDH</sequence>
<reference evidence="4" key="1">
    <citation type="submission" date="2025-08" db="UniProtKB">
        <authorList>
            <consortium name="RefSeq"/>
        </authorList>
    </citation>
    <scope>IDENTIFICATION</scope>
    <source>
        <tissue evidence="4">Liver</tissue>
    </source>
</reference>
<dbReference type="AlphaFoldDB" id="A0A7F8R348"/>
<feature type="coiled-coil region" evidence="2">
    <location>
        <begin position="8"/>
        <end position="53"/>
    </location>
</feature>
<keyword evidence="3" id="KW-1185">Reference proteome</keyword>
<protein>
    <submittedName>
        <fullName evidence="4">Coiled-coil domain-containing protein 112-like</fullName>
    </submittedName>
</protein>
<evidence type="ECO:0000256" key="2">
    <source>
        <dbReference type="SAM" id="Coils"/>
    </source>
</evidence>
<dbReference type="RefSeq" id="XP_030887689.1">
    <property type="nucleotide sequence ID" value="XM_031031829.1"/>
</dbReference>
<gene>
    <name evidence="4" type="primary">LOC115942187</name>
</gene>
<dbReference type="OrthoDB" id="2152435at2759"/>